<keyword evidence="5" id="KW-1185">Reference proteome</keyword>
<accession>S7RI34</accession>
<dbReference type="GO" id="GO:0031267">
    <property type="term" value="F:small GTPase binding"/>
    <property type="evidence" value="ECO:0007669"/>
    <property type="project" value="TreeGrafter"/>
</dbReference>
<dbReference type="InterPro" id="IPR001611">
    <property type="entry name" value="Leu-rich_rpt"/>
</dbReference>
<dbReference type="GO" id="GO:0006913">
    <property type="term" value="P:nucleocytoplasmic transport"/>
    <property type="evidence" value="ECO:0007669"/>
    <property type="project" value="TreeGrafter"/>
</dbReference>
<name>S7RI34_GLOTA</name>
<dbReference type="GO" id="GO:0048471">
    <property type="term" value="C:perinuclear region of cytoplasm"/>
    <property type="evidence" value="ECO:0007669"/>
    <property type="project" value="TreeGrafter"/>
</dbReference>
<dbReference type="GO" id="GO:0005829">
    <property type="term" value="C:cytosol"/>
    <property type="evidence" value="ECO:0007669"/>
    <property type="project" value="TreeGrafter"/>
</dbReference>
<reference evidence="4 5" key="1">
    <citation type="journal article" date="2012" name="Science">
        <title>The Paleozoic origin of enzymatic lignin decomposition reconstructed from 31 fungal genomes.</title>
        <authorList>
            <person name="Floudas D."/>
            <person name="Binder M."/>
            <person name="Riley R."/>
            <person name="Barry K."/>
            <person name="Blanchette R.A."/>
            <person name="Henrissat B."/>
            <person name="Martinez A.T."/>
            <person name="Otillar R."/>
            <person name="Spatafora J.W."/>
            <person name="Yadav J.S."/>
            <person name="Aerts A."/>
            <person name="Benoit I."/>
            <person name="Boyd A."/>
            <person name="Carlson A."/>
            <person name="Copeland A."/>
            <person name="Coutinho P.M."/>
            <person name="de Vries R.P."/>
            <person name="Ferreira P."/>
            <person name="Findley K."/>
            <person name="Foster B."/>
            <person name="Gaskell J."/>
            <person name="Glotzer D."/>
            <person name="Gorecki P."/>
            <person name="Heitman J."/>
            <person name="Hesse C."/>
            <person name="Hori C."/>
            <person name="Igarashi K."/>
            <person name="Jurgens J.A."/>
            <person name="Kallen N."/>
            <person name="Kersten P."/>
            <person name="Kohler A."/>
            <person name="Kuees U."/>
            <person name="Kumar T.K.A."/>
            <person name="Kuo A."/>
            <person name="LaButti K."/>
            <person name="Larrondo L.F."/>
            <person name="Lindquist E."/>
            <person name="Ling A."/>
            <person name="Lombard V."/>
            <person name="Lucas S."/>
            <person name="Lundell T."/>
            <person name="Martin R."/>
            <person name="McLaughlin D.J."/>
            <person name="Morgenstern I."/>
            <person name="Morin E."/>
            <person name="Murat C."/>
            <person name="Nagy L.G."/>
            <person name="Nolan M."/>
            <person name="Ohm R.A."/>
            <person name="Patyshakuliyeva A."/>
            <person name="Rokas A."/>
            <person name="Ruiz-Duenas F.J."/>
            <person name="Sabat G."/>
            <person name="Salamov A."/>
            <person name="Samejima M."/>
            <person name="Schmutz J."/>
            <person name="Slot J.C."/>
            <person name="St John F."/>
            <person name="Stenlid J."/>
            <person name="Sun H."/>
            <person name="Sun S."/>
            <person name="Syed K."/>
            <person name="Tsang A."/>
            <person name="Wiebenga A."/>
            <person name="Young D."/>
            <person name="Pisabarro A."/>
            <person name="Eastwood D.C."/>
            <person name="Martin F."/>
            <person name="Cullen D."/>
            <person name="Grigoriev I.V."/>
            <person name="Hibbett D.S."/>
        </authorList>
    </citation>
    <scope>NUCLEOTIDE SEQUENCE [LARGE SCALE GENOMIC DNA]</scope>
    <source>
        <strain evidence="4 5">ATCC 11539</strain>
    </source>
</reference>
<dbReference type="STRING" id="670483.S7RI34"/>
<dbReference type="PANTHER" id="PTHR24113:SF12">
    <property type="entry name" value="RAN GTPASE-ACTIVATING PROTEIN 1"/>
    <property type="match status" value="1"/>
</dbReference>
<gene>
    <name evidence="4" type="ORF">GLOTRDRAFT_27743</name>
</gene>
<dbReference type="GO" id="GO:0005096">
    <property type="term" value="F:GTPase activator activity"/>
    <property type="evidence" value="ECO:0007669"/>
    <property type="project" value="UniProtKB-KW"/>
</dbReference>
<dbReference type="eggNOG" id="ENOG502SAZM">
    <property type="taxonomic scope" value="Eukaryota"/>
</dbReference>
<dbReference type="Proteomes" id="UP000030669">
    <property type="component" value="Unassembled WGS sequence"/>
</dbReference>
<dbReference type="OrthoDB" id="120976at2759"/>
<dbReference type="RefSeq" id="XP_007869157.1">
    <property type="nucleotide sequence ID" value="XM_007870966.1"/>
</dbReference>
<dbReference type="GO" id="GO:0005634">
    <property type="term" value="C:nucleus"/>
    <property type="evidence" value="ECO:0007669"/>
    <property type="project" value="TreeGrafter"/>
</dbReference>
<dbReference type="SMART" id="SM00368">
    <property type="entry name" value="LRR_RI"/>
    <property type="match status" value="4"/>
</dbReference>
<keyword evidence="1" id="KW-0343">GTPase activation</keyword>
<dbReference type="KEGG" id="gtr:GLOTRDRAFT_27743"/>
<dbReference type="PANTHER" id="PTHR24113">
    <property type="entry name" value="RAN GTPASE-ACTIVATING PROTEIN 1"/>
    <property type="match status" value="1"/>
</dbReference>
<dbReference type="GeneID" id="19305224"/>
<organism evidence="4 5">
    <name type="scientific">Gloeophyllum trabeum (strain ATCC 11539 / FP-39264 / Madison 617)</name>
    <name type="common">Brown rot fungus</name>
    <dbReference type="NCBI Taxonomy" id="670483"/>
    <lineage>
        <taxon>Eukaryota</taxon>
        <taxon>Fungi</taxon>
        <taxon>Dikarya</taxon>
        <taxon>Basidiomycota</taxon>
        <taxon>Agaricomycotina</taxon>
        <taxon>Agaricomycetes</taxon>
        <taxon>Gloeophyllales</taxon>
        <taxon>Gloeophyllaceae</taxon>
        <taxon>Gloeophyllum</taxon>
    </lineage>
</organism>
<dbReference type="EMBL" id="KB469308">
    <property type="protein sequence ID" value="EPQ52269.1"/>
    <property type="molecule type" value="Genomic_DNA"/>
</dbReference>
<dbReference type="OMA" id="HIESMDA"/>
<sequence>GVKDIIKDIRSRRVVTKLILGHNDLGDDGCITLFDYLCSEEGRGYRIEEISLNSNNIGDRGLAAIADYLRDNHALKSLLLQGNAFRGDPEVVTRFAEALNSSSLEMLSLATNTFLSDPFISRFLPALHARHLRELHLTLLNITNRSMDPLIHYLISPHCRLRTLRLNGNSLGAHAVGQIIRAVTVSNYNLTRLEMLGNFSPVPGPGPDGVLDEREFNALAQWPAREKELKRVMERNDYLARMREKEALSLLVLARRVLLRSRRSDAESLVPQQDATSMPRLPTELKLHIMSLAAPRLSNAQCLRIFAYAADPETLP</sequence>
<evidence type="ECO:0000256" key="3">
    <source>
        <dbReference type="ARBA" id="ARBA00022737"/>
    </source>
</evidence>
<dbReference type="AlphaFoldDB" id="S7RI34"/>
<evidence type="ECO:0000256" key="1">
    <source>
        <dbReference type="ARBA" id="ARBA00022468"/>
    </source>
</evidence>
<dbReference type="InterPro" id="IPR032675">
    <property type="entry name" value="LRR_dom_sf"/>
</dbReference>
<dbReference type="SUPFAM" id="SSF52047">
    <property type="entry name" value="RNI-like"/>
    <property type="match status" value="1"/>
</dbReference>
<proteinExistence type="predicted"/>
<dbReference type="Pfam" id="PF13516">
    <property type="entry name" value="LRR_6"/>
    <property type="match status" value="2"/>
</dbReference>
<keyword evidence="2" id="KW-0433">Leucine-rich repeat</keyword>
<keyword evidence="3" id="KW-0677">Repeat</keyword>
<evidence type="ECO:0000256" key="2">
    <source>
        <dbReference type="ARBA" id="ARBA00022614"/>
    </source>
</evidence>
<evidence type="ECO:0000313" key="4">
    <source>
        <dbReference type="EMBL" id="EPQ52269.1"/>
    </source>
</evidence>
<dbReference type="Gene3D" id="3.80.10.10">
    <property type="entry name" value="Ribonuclease Inhibitor"/>
    <property type="match status" value="1"/>
</dbReference>
<protein>
    <submittedName>
        <fullName evidence="4">RNI-like protein</fullName>
    </submittedName>
</protein>
<evidence type="ECO:0000313" key="5">
    <source>
        <dbReference type="Proteomes" id="UP000030669"/>
    </source>
</evidence>
<dbReference type="InterPro" id="IPR027038">
    <property type="entry name" value="RanGap"/>
</dbReference>
<feature type="non-terminal residue" evidence="4">
    <location>
        <position position="1"/>
    </location>
</feature>
<feature type="non-terminal residue" evidence="4">
    <location>
        <position position="316"/>
    </location>
</feature>
<dbReference type="HOGENOM" id="CLU_028411_0_0_1"/>